<dbReference type="InterPro" id="IPR051797">
    <property type="entry name" value="TrmB-like"/>
</dbReference>
<dbReference type="Proteomes" id="UP000199515">
    <property type="component" value="Unassembled WGS sequence"/>
</dbReference>
<gene>
    <name evidence="2" type="ORF">SAMN05421504_1031017</name>
</gene>
<dbReference type="STRING" id="589385.SAMN05421504_1031017"/>
<dbReference type="PANTHER" id="PTHR34293">
    <property type="entry name" value="HTH-TYPE TRANSCRIPTIONAL REGULATOR TRMBL2"/>
    <property type="match status" value="1"/>
</dbReference>
<reference evidence="2 3" key="1">
    <citation type="submission" date="2016-10" db="EMBL/GenBank/DDBJ databases">
        <authorList>
            <person name="de Groot N.N."/>
        </authorList>
    </citation>
    <scope>NUCLEOTIDE SEQUENCE [LARGE SCALE GENOMIC DNA]</scope>
    <source>
        <strain evidence="2 3">CPCC 202699</strain>
    </source>
</reference>
<dbReference type="EMBL" id="FNON01000003">
    <property type="protein sequence ID" value="SDX83374.1"/>
    <property type="molecule type" value="Genomic_DNA"/>
</dbReference>
<sequence length="350" mass="38742">MDAEARLSIEIIDTYTCALRHGVFDPEHIARELNSDLARIRQAEEILLSLHLLTPGRDGEPSVPADPEVAEAELSAPITKEILKQQKAIARIHRQMHELRPFYRDRHRIQHEAAAVTTYENPADVRRELTAMLEGCRHEVLMMQPGGGRSHQTLRRVIASSLATLNRGVGMRTIYQHSARANLATRGYVRQVTAAGAMVRTTIDTFERLIVIDGDVAFVPMSRVGAEAPGAAIVSDPTVVGFMCRSFENLWESAKPFDVTSSDAETKPDEIHSAILALLAQGHKDETIARRLGIATRTCRRYIKTIVDELDASSRFQAGVQALHLGLVSAEERGNDTNTRSAADRHAFQS</sequence>
<dbReference type="InterPro" id="IPR036388">
    <property type="entry name" value="WH-like_DNA-bd_sf"/>
</dbReference>
<dbReference type="OrthoDB" id="4307453at2"/>
<dbReference type="PANTHER" id="PTHR34293:SF1">
    <property type="entry name" value="HTH-TYPE TRANSCRIPTIONAL REGULATOR TRMBL2"/>
    <property type="match status" value="1"/>
</dbReference>
<dbReference type="InterPro" id="IPR016032">
    <property type="entry name" value="Sig_transdc_resp-reg_C-effctor"/>
</dbReference>
<dbReference type="RefSeq" id="WP_143047095.1">
    <property type="nucleotide sequence ID" value="NZ_FNON01000003.1"/>
</dbReference>
<feature type="domain" description="HTH luxR-type" evidence="1">
    <location>
        <begin position="265"/>
        <end position="322"/>
    </location>
</feature>
<dbReference type="SUPFAM" id="SSF46894">
    <property type="entry name" value="C-terminal effector domain of the bipartite response regulators"/>
    <property type="match status" value="1"/>
</dbReference>
<evidence type="ECO:0000259" key="1">
    <source>
        <dbReference type="SMART" id="SM00421"/>
    </source>
</evidence>
<dbReference type="AlphaFoldDB" id="A0A1H3EZP7"/>
<name>A0A1H3EZP7_9PSEU</name>
<proteinExistence type="predicted"/>
<organism evidence="2 3">
    <name type="scientific">Amycolatopsis xylanica</name>
    <dbReference type="NCBI Taxonomy" id="589385"/>
    <lineage>
        <taxon>Bacteria</taxon>
        <taxon>Bacillati</taxon>
        <taxon>Actinomycetota</taxon>
        <taxon>Actinomycetes</taxon>
        <taxon>Pseudonocardiales</taxon>
        <taxon>Pseudonocardiaceae</taxon>
        <taxon>Amycolatopsis</taxon>
    </lineage>
</organism>
<accession>A0A1H3EZP7</accession>
<evidence type="ECO:0000313" key="2">
    <source>
        <dbReference type="EMBL" id="SDX83374.1"/>
    </source>
</evidence>
<dbReference type="Pfam" id="PF00196">
    <property type="entry name" value="GerE"/>
    <property type="match status" value="1"/>
</dbReference>
<dbReference type="Gene3D" id="1.10.10.10">
    <property type="entry name" value="Winged helix-like DNA-binding domain superfamily/Winged helix DNA-binding domain"/>
    <property type="match status" value="1"/>
</dbReference>
<keyword evidence="3" id="KW-1185">Reference proteome</keyword>
<dbReference type="InterPro" id="IPR000792">
    <property type="entry name" value="Tscrpt_reg_LuxR_C"/>
</dbReference>
<dbReference type="SMART" id="SM00421">
    <property type="entry name" value="HTH_LUXR"/>
    <property type="match status" value="1"/>
</dbReference>
<dbReference type="GO" id="GO:0006355">
    <property type="term" value="P:regulation of DNA-templated transcription"/>
    <property type="evidence" value="ECO:0007669"/>
    <property type="project" value="InterPro"/>
</dbReference>
<evidence type="ECO:0000313" key="3">
    <source>
        <dbReference type="Proteomes" id="UP000199515"/>
    </source>
</evidence>
<dbReference type="SUPFAM" id="SSF56024">
    <property type="entry name" value="Phospholipase D/nuclease"/>
    <property type="match status" value="1"/>
</dbReference>
<protein>
    <submittedName>
        <fullName evidence="2">Regulatory protein, luxR family</fullName>
    </submittedName>
</protein>
<dbReference type="GO" id="GO:0003677">
    <property type="term" value="F:DNA binding"/>
    <property type="evidence" value="ECO:0007669"/>
    <property type="project" value="InterPro"/>
</dbReference>